<dbReference type="SUPFAM" id="SSF50129">
    <property type="entry name" value="GroES-like"/>
    <property type="match status" value="1"/>
</dbReference>
<dbReference type="PANTHER" id="PTHR48106:SF13">
    <property type="entry name" value="QUINONE OXIDOREDUCTASE-RELATED"/>
    <property type="match status" value="1"/>
</dbReference>
<dbReference type="InterPro" id="IPR047618">
    <property type="entry name" value="QOR-like"/>
</dbReference>
<evidence type="ECO:0000259" key="5">
    <source>
        <dbReference type="SMART" id="SM00829"/>
    </source>
</evidence>
<protein>
    <recommendedName>
        <fullName evidence="4">Probable quinone oxidoreductase</fullName>
    </recommendedName>
    <alternativeName>
        <fullName evidence="3">NADPH:quinone reductase</fullName>
    </alternativeName>
</protein>
<dbReference type="GO" id="GO:0003960">
    <property type="term" value="F:quinone reductase (NADPH) activity"/>
    <property type="evidence" value="ECO:0007669"/>
    <property type="project" value="InterPro"/>
</dbReference>
<evidence type="ECO:0000256" key="3">
    <source>
        <dbReference type="ARBA" id="ARBA00043088"/>
    </source>
</evidence>
<dbReference type="GO" id="GO:0070402">
    <property type="term" value="F:NADPH binding"/>
    <property type="evidence" value="ECO:0007669"/>
    <property type="project" value="TreeGrafter"/>
</dbReference>
<keyword evidence="2" id="KW-0560">Oxidoreductase</keyword>
<dbReference type="Gene3D" id="3.90.180.10">
    <property type="entry name" value="Medium-chain alcohol dehydrogenases, catalytic domain"/>
    <property type="match status" value="1"/>
</dbReference>
<sequence>MSYPAKIKAVGIYETGGVEVIQNLELPFPEVKPSDLLIKVEWAGVNFIDTYNRSGLYPAPQFPFPIAREVSGVVLELPSDQSVLESSDFKSRGFKKGGRVAVALPGSLKEYVAVDWNTTIYAVPDSIPTRIAAAALLQGLTALTQVTESYNVQKGDTVLVHTVAGGVGLLLAQLAKGRGATVIGTTSTPEKAALAKAHGADHVILYKKEDTVERVLELTDGQGANVIYDGVGQATFDDDFKMIKRKGTIVTFGNASGPVEPVKLFKLTEKNVKLLRPTFNNYLVTLEERNDYSAELWGLVSSGALRLVIHTEYPFTAEGVRQAHTDLTSGKTTGKLLIKVKD</sequence>
<dbReference type="InterPro" id="IPR011032">
    <property type="entry name" value="GroES-like_sf"/>
</dbReference>
<dbReference type="GO" id="GO:0035925">
    <property type="term" value="F:mRNA 3'-UTR AU-rich region binding"/>
    <property type="evidence" value="ECO:0007669"/>
    <property type="project" value="TreeGrafter"/>
</dbReference>
<dbReference type="SUPFAM" id="SSF51735">
    <property type="entry name" value="NAD(P)-binding Rossmann-fold domains"/>
    <property type="match status" value="1"/>
</dbReference>
<evidence type="ECO:0000256" key="1">
    <source>
        <dbReference type="ARBA" id="ARBA00022857"/>
    </source>
</evidence>
<comment type="caution">
    <text evidence="6">The sequence shown here is derived from an EMBL/GenBank/DDBJ whole genome shotgun (WGS) entry which is preliminary data.</text>
</comment>
<dbReference type="InterPro" id="IPR013149">
    <property type="entry name" value="ADH-like_C"/>
</dbReference>
<dbReference type="SMART" id="SM00829">
    <property type="entry name" value="PKS_ER"/>
    <property type="match status" value="1"/>
</dbReference>
<dbReference type="Pfam" id="PF00107">
    <property type="entry name" value="ADH_zinc_N"/>
    <property type="match status" value="1"/>
</dbReference>
<keyword evidence="1" id="KW-0521">NADP</keyword>
<dbReference type="CDD" id="cd05286">
    <property type="entry name" value="QOR2"/>
    <property type="match status" value="1"/>
</dbReference>
<dbReference type="EMBL" id="JAKELL010000001">
    <property type="protein sequence ID" value="KAH9001549.1"/>
    <property type="molecule type" value="Genomic_DNA"/>
</dbReference>
<organism evidence="6 7">
    <name type="scientific">Lactarius akahatsu</name>
    <dbReference type="NCBI Taxonomy" id="416441"/>
    <lineage>
        <taxon>Eukaryota</taxon>
        <taxon>Fungi</taxon>
        <taxon>Dikarya</taxon>
        <taxon>Basidiomycota</taxon>
        <taxon>Agaricomycotina</taxon>
        <taxon>Agaricomycetes</taxon>
        <taxon>Russulales</taxon>
        <taxon>Russulaceae</taxon>
        <taxon>Lactarius</taxon>
    </lineage>
</organism>
<dbReference type="Gene3D" id="3.40.50.720">
    <property type="entry name" value="NAD(P)-binding Rossmann-like Domain"/>
    <property type="match status" value="1"/>
</dbReference>
<feature type="domain" description="Enoyl reductase (ER)" evidence="5">
    <location>
        <begin position="16"/>
        <end position="338"/>
    </location>
</feature>
<keyword evidence="7" id="KW-1185">Reference proteome</keyword>
<dbReference type="Proteomes" id="UP001201163">
    <property type="component" value="Unassembled WGS sequence"/>
</dbReference>
<dbReference type="AlphaFoldDB" id="A0AAD4LVJ8"/>
<dbReference type="PANTHER" id="PTHR48106">
    <property type="entry name" value="QUINONE OXIDOREDUCTASE PIG3-RELATED"/>
    <property type="match status" value="1"/>
</dbReference>
<evidence type="ECO:0000256" key="2">
    <source>
        <dbReference type="ARBA" id="ARBA00023002"/>
    </source>
</evidence>
<gene>
    <name evidence="6" type="ORF">EDB92DRAFT_1932052</name>
</gene>
<dbReference type="Pfam" id="PF08240">
    <property type="entry name" value="ADH_N"/>
    <property type="match status" value="1"/>
</dbReference>
<dbReference type="InterPro" id="IPR036291">
    <property type="entry name" value="NAD(P)-bd_dom_sf"/>
</dbReference>
<accession>A0AAD4LVJ8</accession>
<reference evidence="6" key="1">
    <citation type="submission" date="2022-01" db="EMBL/GenBank/DDBJ databases">
        <title>Comparative genomics reveals a dynamic genome evolution in the ectomycorrhizal milk-cap (Lactarius) mushrooms.</title>
        <authorList>
            <consortium name="DOE Joint Genome Institute"/>
            <person name="Lebreton A."/>
            <person name="Tang N."/>
            <person name="Kuo A."/>
            <person name="LaButti K."/>
            <person name="Drula E."/>
            <person name="Barry K."/>
            <person name="Clum A."/>
            <person name="Lipzen A."/>
            <person name="Mousain D."/>
            <person name="Ng V."/>
            <person name="Wang R."/>
            <person name="Wang X."/>
            <person name="Dai Y."/>
            <person name="Henrissat B."/>
            <person name="Grigoriev I.V."/>
            <person name="Guerin-Laguette A."/>
            <person name="Yu F."/>
            <person name="Martin F.M."/>
        </authorList>
    </citation>
    <scope>NUCLEOTIDE SEQUENCE</scope>
    <source>
        <strain evidence="6">QP</strain>
    </source>
</reference>
<evidence type="ECO:0000256" key="4">
    <source>
        <dbReference type="ARBA" id="ARBA00070796"/>
    </source>
</evidence>
<dbReference type="InterPro" id="IPR020843">
    <property type="entry name" value="ER"/>
</dbReference>
<name>A0AAD4LVJ8_9AGAM</name>
<proteinExistence type="predicted"/>
<dbReference type="InterPro" id="IPR013154">
    <property type="entry name" value="ADH-like_N"/>
</dbReference>
<dbReference type="FunFam" id="3.40.50.720:FF:000053">
    <property type="entry name" value="Quinone oxidoreductase 1"/>
    <property type="match status" value="1"/>
</dbReference>
<evidence type="ECO:0000313" key="7">
    <source>
        <dbReference type="Proteomes" id="UP001201163"/>
    </source>
</evidence>
<dbReference type="GO" id="GO:0005829">
    <property type="term" value="C:cytosol"/>
    <property type="evidence" value="ECO:0007669"/>
    <property type="project" value="TreeGrafter"/>
</dbReference>
<evidence type="ECO:0000313" key="6">
    <source>
        <dbReference type="EMBL" id="KAH9001549.1"/>
    </source>
</evidence>